<keyword evidence="3" id="KW-1185">Reference proteome</keyword>
<dbReference type="EMBL" id="CAUYUJ010018713">
    <property type="protein sequence ID" value="CAK0885737.1"/>
    <property type="molecule type" value="Genomic_DNA"/>
</dbReference>
<organism evidence="2 3">
    <name type="scientific">Prorocentrum cordatum</name>
    <dbReference type="NCBI Taxonomy" id="2364126"/>
    <lineage>
        <taxon>Eukaryota</taxon>
        <taxon>Sar</taxon>
        <taxon>Alveolata</taxon>
        <taxon>Dinophyceae</taxon>
        <taxon>Prorocentrales</taxon>
        <taxon>Prorocentraceae</taxon>
        <taxon>Prorocentrum</taxon>
    </lineage>
</organism>
<name>A0ABN9WKM5_9DINO</name>
<feature type="region of interest" description="Disordered" evidence="1">
    <location>
        <begin position="189"/>
        <end position="214"/>
    </location>
</feature>
<feature type="compositionally biased region" description="Acidic residues" evidence="1">
    <location>
        <begin position="292"/>
        <end position="309"/>
    </location>
</feature>
<comment type="caution">
    <text evidence="2">The sequence shown here is derived from an EMBL/GenBank/DDBJ whole genome shotgun (WGS) entry which is preliminary data.</text>
</comment>
<dbReference type="Proteomes" id="UP001189429">
    <property type="component" value="Unassembled WGS sequence"/>
</dbReference>
<evidence type="ECO:0000313" key="2">
    <source>
        <dbReference type="EMBL" id="CAK0885737.1"/>
    </source>
</evidence>
<accession>A0ABN9WKM5</accession>
<feature type="region of interest" description="Disordered" evidence="1">
    <location>
        <begin position="283"/>
        <end position="330"/>
    </location>
</feature>
<gene>
    <name evidence="2" type="ORF">PCOR1329_LOCUS67268</name>
</gene>
<sequence length="363" mass="39303">MRWTEAGDGSAQAGEELIGSALDPPPWRGRTRVPLHLRPAAPGDIPQRLATPTCQQYHEEEQEAQVVEGGWKMASRQSGGRKQGIYINFQSSARISRICAEAPSMARGAGGSASSRLFGGAQAVLPCSSSARLTCAALLFFGSLPRRGLGGACAGSPCRGALLAGPAPATPQGVPAARPPPRMLSREARFQRPRGRHGACEPPQTDRRRRRLAGVTASPAWVENRARLAEEPAAGAGRWGGGLADLGRAQAVKRNRRWEAAPQEPPTRPCGLCWTGALARHASLSGRRRKEEEEEEEAEEEEEEEEEAEREEKWKEWAAPQTLPTASCMPLNAAPCHQLCKRERLSARWPSHSSEGQEGRTNN</sequence>
<evidence type="ECO:0000256" key="1">
    <source>
        <dbReference type="SAM" id="MobiDB-lite"/>
    </source>
</evidence>
<protein>
    <submittedName>
        <fullName evidence="2">Uncharacterized protein</fullName>
    </submittedName>
</protein>
<feature type="region of interest" description="Disordered" evidence="1">
    <location>
        <begin position="1"/>
        <end position="30"/>
    </location>
</feature>
<proteinExistence type="predicted"/>
<evidence type="ECO:0000313" key="3">
    <source>
        <dbReference type="Proteomes" id="UP001189429"/>
    </source>
</evidence>
<reference evidence="2" key="1">
    <citation type="submission" date="2023-10" db="EMBL/GenBank/DDBJ databases">
        <authorList>
            <person name="Chen Y."/>
            <person name="Shah S."/>
            <person name="Dougan E. K."/>
            <person name="Thang M."/>
            <person name="Chan C."/>
        </authorList>
    </citation>
    <scope>NUCLEOTIDE SEQUENCE [LARGE SCALE GENOMIC DNA]</scope>
</reference>